<keyword evidence="1" id="KW-0472">Membrane</keyword>
<keyword evidence="1" id="KW-1133">Transmembrane helix</keyword>
<name>A0AAU9D354_9BACT</name>
<evidence type="ECO:0000313" key="3">
    <source>
        <dbReference type="Proteomes" id="UP001348817"/>
    </source>
</evidence>
<reference evidence="2 3" key="1">
    <citation type="submission" date="2021-12" db="EMBL/GenBank/DDBJ databases">
        <title>Genome sequencing of bacteria with rrn-lacking chromosome and rrn-plasmid.</title>
        <authorList>
            <person name="Anda M."/>
            <person name="Iwasaki W."/>
        </authorList>
    </citation>
    <scope>NUCLEOTIDE SEQUENCE [LARGE SCALE GENOMIC DNA]</scope>
    <source>
        <strain evidence="2 3">DSM 100852</strain>
    </source>
</reference>
<keyword evidence="1" id="KW-0812">Transmembrane</keyword>
<accession>A0AAU9D354</accession>
<sequence>MPKERKIRVSLNAILTSQCFSKSVVNKGLLTFLVEESLKGENPTEHRIAYEVFGKKSDPDKPHNVRIYVHNLRKKLSEYYASEGKNAEVRLDIPKGAYKVTFHTDRRLALLSIANLSAPYILIAGLLLAIIGGTLWVTAPTQPSDNLFLWGNLLRSGHPTKIVLGDHYFFRGESPIGGWGAIRHTYVNSDKDLDELVRKQPGLAPKVKKMSQTFLNQQAPFGLYKVMGILGGGRIPVDMMYASNMSWHTLKGQNVVFIGSFKTQGILKSVSEAIGIDFRIQDYRLMYSTADSVSSYQGNSAKSYPNLDYATLSRFVTDDGRQIISVIGNTDMSNIACLEHICQKDNLEGLERLASDFPNKNFKALFAIRGQDRTGFQTELVRIDPITVSVDEIWP</sequence>
<dbReference type="Proteomes" id="UP001348817">
    <property type="component" value="Chromosome"/>
</dbReference>
<gene>
    <name evidence="2" type="ORF">FUAX_12410</name>
</gene>
<organism evidence="2 3">
    <name type="scientific">Fulvitalea axinellae</name>
    <dbReference type="NCBI Taxonomy" id="1182444"/>
    <lineage>
        <taxon>Bacteria</taxon>
        <taxon>Pseudomonadati</taxon>
        <taxon>Bacteroidota</taxon>
        <taxon>Cytophagia</taxon>
        <taxon>Cytophagales</taxon>
        <taxon>Persicobacteraceae</taxon>
        <taxon>Fulvitalea</taxon>
    </lineage>
</organism>
<protein>
    <submittedName>
        <fullName evidence="2">Uncharacterized protein</fullName>
    </submittedName>
</protein>
<dbReference type="RefSeq" id="WP_338394044.1">
    <property type="nucleotide sequence ID" value="NZ_AP025314.1"/>
</dbReference>
<dbReference type="EMBL" id="AP025314">
    <property type="protein sequence ID" value="BDD08809.1"/>
    <property type="molecule type" value="Genomic_DNA"/>
</dbReference>
<dbReference type="AlphaFoldDB" id="A0AAU9D354"/>
<keyword evidence="3" id="KW-1185">Reference proteome</keyword>
<evidence type="ECO:0000313" key="2">
    <source>
        <dbReference type="EMBL" id="BDD08809.1"/>
    </source>
</evidence>
<proteinExistence type="predicted"/>
<dbReference type="KEGG" id="fax:FUAX_12410"/>
<evidence type="ECO:0000256" key="1">
    <source>
        <dbReference type="SAM" id="Phobius"/>
    </source>
</evidence>
<feature type="transmembrane region" description="Helical" evidence="1">
    <location>
        <begin position="108"/>
        <end position="137"/>
    </location>
</feature>